<feature type="coiled-coil region" evidence="1">
    <location>
        <begin position="44"/>
        <end position="99"/>
    </location>
</feature>
<sequence>MVLVSCLLVLLLVPLPELGSSDNLEGFLPWLPHDARPREDDSSLQQLEARLAKDDSSLQQLEARLAKAQEVQRQAQEAQRQAELREAQAQAQLRLAEARVPLFSDRATRILGGVLLAVLVLVAAWASAWSKYNSSGDKATPGVSSLVEALIAPDLEVHEGGPAERFSGDQRHQIAVLQREQARLRQTVAESKEQVLQANRRAEEAKSPPRGGRKESTEAQVDRESLKDAKGTLEAQLHLEQSHKDAVATSLATAQEDSSLRIKELEERAARESEAHRAALAEVKASLSEELRQGSAFSAGMEEELRSMRERCEILLRQKADLQQQVGEKQELQTSFEAQLQEQRAEQERLKLELEQLGRGRQQLEEERDRTLEERRDRDSQIKLLKDQVVDVEAHRGQQCDGFDSKVKQLDDLLSAERDQREAAERALRETRQDLESSSMRQDKEWKEREQEHWRQRCAAVQLAAQQEQSRLEK</sequence>
<gene>
    <name evidence="4" type="ORF">PGLA2088_LOCUS315</name>
</gene>
<comment type="caution">
    <text evidence="4">The sequence shown here is derived from an EMBL/GenBank/DDBJ whole genome shotgun (WGS) entry which is preliminary data.</text>
</comment>
<keyword evidence="1" id="KW-0175">Coiled coil</keyword>
<organism evidence="4 5">
    <name type="scientific">Polarella glacialis</name>
    <name type="common">Dinoflagellate</name>
    <dbReference type="NCBI Taxonomy" id="89957"/>
    <lineage>
        <taxon>Eukaryota</taxon>
        <taxon>Sar</taxon>
        <taxon>Alveolata</taxon>
        <taxon>Dinophyceae</taxon>
        <taxon>Suessiales</taxon>
        <taxon>Suessiaceae</taxon>
        <taxon>Polarella</taxon>
    </lineage>
</organism>
<evidence type="ECO:0000313" key="5">
    <source>
        <dbReference type="Proteomes" id="UP000626109"/>
    </source>
</evidence>
<evidence type="ECO:0000313" key="4">
    <source>
        <dbReference type="EMBL" id="CAE8624297.1"/>
    </source>
</evidence>
<accession>A0A813GGT0</accession>
<feature type="region of interest" description="Disordered" evidence="2">
    <location>
        <begin position="418"/>
        <end position="449"/>
    </location>
</feature>
<keyword evidence="3" id="KW-0732">Signal</keyword>
<evidence type="ECO:0000256" key="3">
    <source>
        <dbReference type="SAM" id="SignalP"/>
    </source>
</evidence>
<dbReference type="EMBL" id="CAJNNW010000167">
    <property type="protein sequence ID" value="CAE8624297.1"/>
    <property type="molecule type" value="Genomic_DNA"/>
</dbReference>
<protein>
    <submittedName>
        <fullName evidence="4">Uncharacterized protein</fullName>
    </submittedName>
</protein>
<name>A0A813GGT0_POLGL</name>
<feature type="non-terminal residue" evidence="4">
    <location>
        <position position="474"/>
    </location>
</feature>
<evidence type="ECO:0000256" key="1">
    <source>
        <dbReference type="SAM" id="Coils"/>
    </source>
</evidence>
<dbReference type="Proteomes" id="UP000626109">
    <property type="component" value="Unassembled WGS sequence"/>
</dbReference>
<feature type="chain" id="PRO_5032858276" evidence="3">
    <location>
        <begin position="22"/>
        <end position="474"/>
    </location>
</feature>
<evidence type="ECO:0000256" key="2">
    <source>
        <dbReference type="SAM" id="MobiDB-lite"/>
    </source>
</evidence>
<feature type="compositionally biased region" description="Basic and acidic residues" evidence="2">
    <location>
        <begin position="200"/>
        <end position="225"/>
    </location>
</feature>
<proteinExistence type="predicted"/>
<reference evidence="4" key="1">
    <citation type="submission" date="2021-02" db="EMBL/GenBank/DDBJ databases">
        <authorList>
            <person name="Dougan E. K."/>
            <person name="Rhodes N."/>
            <person name="Thang M."/>
            <person name="Chan C."/>
        </authorList>
    </citation>
    <scope>NUCLEOTIDE SEQUENCE</scope>
</reference>
<dbReference type="AlphaFoldDB" id="A0A813GGT0"/>
<feature type="region of interest" description="Disordered" evidence="2">
    <location>
        <begin position="188"/>
        <end position="225"/>
    </location>
</feature>
<feature type="signal peptide" evidence="3">
    <location>
        <begin position="1"/>
        <end position="21"/>
    </location>
</feature>
<feature type="region of interest" description="Disordered" evidence="2">
    <location>
        <begin position="358"/>
        <end position="378"/>
    </location>
</feature>